<sequence length="163" mass="17082">MDLITLIRRTAAAGAGASGILHLLMLGHGDHLGWSMFMVAMAIVCLPCAGHLWRTASSRSWMLIGLMNAGMLAVHMWLLGSTPPGPAEPALPNADLNPAHSHGETALGLAGTHELLLPLASAAAILEILLAGVGLHLLHRLHRVSRTTTVQAQHSLLQGESSP</sequence>
<keyword evidence="1" id="KW-0812">Transmembrane</keyword>
<accession>A0ABR9JDD1</accession>
<dbReference type="Proteomes" id="UP000643525">
    <property type="component" value="Unassembled WGS sequence"/>
</dbReference>
<feature type="transmembrane region" description="Helical" evidence="1">
    <location>
        <begin position="60"/>
        <end position="79"/>
    </location>
</feature>
<evidence type="ECO:0000313" key="3">
    <source>
        <dbReference type="Proteomes" id="UP000643525"/>
    </source>
</evidence>
<gene>
    <name evidence="2" type="ORF">H4W27_001058</name>
</gene>
<reference evidence="2 3" key="1">
    <citation type="submission" date="2020-10" db="EMBL/GenBank/DDBJ databases">
        <title>Sequencing the genomes of 1000 actinobacteria strains.</title>
        <authorList>
            <person name="Klenk H.-P."/>
        </authorList>
    </citation>
    <scope>NUCLEOTIDE SEQUENCE [LARGE SCALE GENOMIC DNA]</scope>
    <source>
        <strain evidence="2 3">DSM 15666</strain>
    </source>
</reference>
<proteinExistence type="predicted"/>
<feature type="transmembrane region" description="Helical" evidence="1">
    <location>
        <begin position="32"/>
        <end position="53"/>
    </location>
</feature>
<keyword evidence="3" id="KW-1185">Reference proteome</keyword>
<evidence type="ECO:0000256" key="1">
    <source>
        <dbReference type="SAM" id="Phobius"/>
    </source>
</evidence>
<feature type="transmembrane region" description="Helical" evidence="1">
    <location>
        <begin position="115"/>
        <end position="138"/>
    </location>
</feature>
<dbReference type="RefSeq" id="WP_192595022.1">
    <property type="nucleotide sequence ID" value="NZ_BAAALJ010000006.1"/>
</dbReference>
<comment type="caution">
    <text evidence="2">The sequence shown here is derived from an EMBL/GenBank/DDBJ whole genome shotgun (WGS) entry which is preliminary data.</text>
</comment>
<evidence type="ECO:0000313" key="2">
    <source>
        <dbReference type="EMBL" id="MBE1523940.1"/>
    </source>
</evidence>
<organism evidence="2 3">
    <name type="scientific">Nesterenkonia lutea</name>
    <dbReference type="NCBI Taxonomy" id="272919"/>
    <lineage>
        <taxon>Bacteria</taxon>
        <taxon>Bacillati</taxon>
        <taxon>Actinomycetota</taxon>
        <taxon>Actinomycetes</taxon>
        <taxon>Micrococcales</taxon>
        <taxon>Micrococcaceae</taxon>
        <taxon>Nesterenkonia</taxon>
    </lineage>
</organism>
<keyword evidence="1" id="KW-1133">Transmembrane helix</keyword>
<keyword evidence="1" id="KW-0472">Membrane</keyword>
<name>A0ABR9JDD1_9MICC</name>
<protein>
    <submittedName>
        <fullName evidence="2">Uncharacterized protein</fullName>
    </submittedName>
</protein>
<dbReference type="EMBL" id="JADBED010000001">
    <property type="protein sequence ID" value="MBE1523940.1"/>
    <property type="molecule type" value="Genomic_DNA"/>
</dbReference>